<evidence type="ECO:0000313" key="1">
    <source>
        <dbReference type="EMBL" id="GEO06206.1"/>
    </source>
</evidence>
<protein>
    <submittedName>
        <fullName evidence="1">Uncharacterized protein</fullName>
    </submittedName>
</protein>
<keyword evidence="2" id="KW-1185">Reference proteome</keyword>
<dbReference type="AlphaFoldDB" id="A0A512B2K7"/>
<dbReference type="EMBL" id="BJYS01000032">
    <property type="protein sequence ID" value="GEO06206.1"/>
    <property type="molecule type" value="Genomic_DNA"/>
</dbReference>
<reference evidence="1 2" key="1">
    <citation type="submission" date="2019-07" db="EMBL/GenBank/DDBJ databases">
        <title>Whole genome shotgun sequence of Adhaeribacter aerolatus NBRC 106133.</title>
        <authorList>
            <person name="Hosoyama A."/>
            <person name="Uohara A."/>
            <person name="Ohji S."/>
            <person name="Ichikawa N."/>
        </authorList>
    </citation>
    <scope>NUCLEOTIDE SEQUENCE [LARGE SCALE GENOMIC DNA]</scope>
    <source>
        <strain evidence="1 2">NBRC 106133</strain>
    </source>
</reference>
<comment type="caution">
    <text evidence="1">The sequence shown here is derived from an EMBL/GenBank/DDBJ whole genome shotgun (WGS) entry which is preliminary data.</text>
</comment>
<evidence type="ECO:0000313" key="2">
    <source>
        <dbReference type="Proteomes" id="UP000321532"/>
    </source>
</evidence>
<accession>A0A512B2K7</accession>
<gene>
    <name evidence="1" type="ORF">AAE02nite_38700</name>
</gene>
<organism evidence="1 2">
    <name type="scientific">Adhaeribacter aerolatus</name>
    <dbReference type="NCBI Taxonomy" id="670289"/>
    <lineage>
        <taxon>Bacteria</taxon>
        <taxon>Pseudomonadati</taxon>
        <taxon>Bacteroidota</taxon>
        <taxon>Cytophagia</taxon>
        <taxon>Cytophagales</taxon>
        <taxon>Hymenobacteraceae</taxon>
        <taxon>Adhaeribacter</taxon>
    </lineage>
</organism>
<sequence length="76" mass="8532">MVVGSLALTSCRNGKIPCPKFGTDKNFGLFKVKSAATKPGEAPLGERVAYGKDGLLKKNKYKYLRNKPKRKKYRNR</sequence>
<proteinExistence type="predicted"/>
<name>A0A512B2K7_9BACT</name>
<dbReference type="Proteomes" id="UP000321532">
    <property type="component" value="Unassembled WGS sequence"/>
</dbReference>